<sequence>MTAITDALRITRSVRLADVDPASTPGFVGDKVAGAAALAAGADRLAEMQERLYAASRAGGDRSVLLMVQGMDTSGKGGIMRHVVGQVDPQGVRITAFKAPTPAERRHDFLWRIERALPQPGMIGVFDRSHYEDVLIHRVRGLSKPEVIEERYGRIVEFEQQVAERGIALVKVMLHISRAEQGARLLERLDRPEKHWKYSGGDVDEREQWDAYMEAYEIAIERTASASAPWHVVPADRKWFARLAVHELLIEALEGIDPQWPVADFDVATERERLIATGDVAVVEADAVSGSEGEGLDEPAGEKAGKKAGKKVGKGKKAGKKAAKKARKKARKGKKTGK</sequence>
<dbReference type="Gene3D" id="3.40.50.300">
    <property type="entry name" value="P-loop containing nucleotide triphosphate hydrolases"/>
    <property type="match status" value="1"/>
</dbReference>
<dbReference type="Pfam" id="PF03976">
    <property type="entry name" value="PPK2"/>
    <property type="match status" value="1"/>
</dbReference>
<evidence type="ECO:0000313" key="4">
    <source>
        <dbReference type="Proteomes" id="UP001501266"/>
    </source>
</evidence>
<dbReference type="SUPFAM" id="SSF52540">
    <property type="entry name" value="P-loop containing nucleoside triphosphate hydrolases"/>
    <property type="match status" value="1"/>
</dbReference>
<organism evidence="3 4">
    <name type="scientific">Agrococcus citreus</name>
    <dbReference type="NCBI Taxonomy" id="84643"/>
    <lineage>
        <taxon>Bacteria</taxon>
        <taxon>Bacillati</taxon>
        <taxon>Actinomycetota</taxon>
        <taxon>Actinomycetes</taxon>
        <taxon>Micrococcales</taxon>
        <taxon>Microbacteriaceae</taxon>
        <taxon>Agrococcus</taxon>
    </lineage>
</organism>
<dbReference type="PANTHER" id="PTHR34383:SF3">
    <property type="entry name" value="POLYPHOSPHATE:AMP PHOSPHOTRANSFERASE"/>
    <property type="match status" value="1"/>
</dbReference>
<feature type="compositionally biased region" description="Basic residues" evidence="1">
    <location>
        <begin position="306"/>
        <end position="338"/>
    </location>
</feature>
<evidence type="ECO:0000259" key="2">
    <source>
        <dbReference type="Pfam" id="PF03976"/>
    </source>
</evidence>
<reference evidence="3 4" key="1">
    <citation type="journal article" date="2019" name="Int. J. Syst. Evol. Microbiol.">
        <title>The Global Catalogue of Microorganisms (GCM) 10K type strain sequencing project: providing services to taxonomists for standard genome sequencing and annotation.</title>
        <authorList>
            <consortium name="The Broad Institute Genomics Platform"/>
            <consortium name="The Broad Institute Genome Sequencing Center for Infectious Disease"/>
            <person name="Wu L."/>
            <person name="Ma J."/>
        </authorList>
    </citation>
    <scope>NUCLEOTIDE SEQUENCE [LARGE SCALE GENOMIC DNA]</scope>
    <source>
        <strain evidence="3 4">JCM 12398</strain>
    </source>
</reference>
<evidence type="ECO:0000313" key="3">
    <source>
        <dbReference type="EMBL" id="GAA1424954.1"/>
    </source>
</evidence>
<name>A0ABN1YXS6_9MICO</name>
<comment type="caution">
    <text evidence="3">The sequence shown here is derived from an EMBL/GenBank/DDBJ whole genome shotgun (WGS) entry which is preliminary data.</text>
</comment>
<protein>
    <recommendedName>
        <fullName evidence="2">Polyphosphate kinase-2-related domain-containing protein</fullName>
    </recommendedName>
</protein>
<dbReference type="InterPro" id="IPR027417">
    <property type="entry name" value="P-loop_NTPase"/>
</dbReference>
<dbReference type="EMBL" id="BAAAKK010000005">
    <property type="protein sequence ID" value="GAA1424954.1"/>
    <property type="molecule type" value="Genomic_DNA"/>
</dbReference>
<dbReference type="InterPro" id="IPR022300">
    <property type="entry name" value="PPK2-rel_1"/>
</dbReference>
<feature type="domain" description="Polyphosphate kinase-2-related" evidence="2">
    <location>
        <begin position="34"/>
        <end position="256"/>
    </location>
</feature>
<proteinExistence type="predicted"/>
<dbReference type="PANTHER" id="PTHR34383">
    <property type="entry name" value="POLYPHOSPHATE:AMP PHOSPHOTRANSFERASE-RELATED"/>
    <property type="match status" value="1"/>
</dbReference>
<evidence type="ECO:0000256" key="1">
    <source>
        <dbReference type="SAM" id="MobiDB-lite"/>
    </source>
</evidence>
<accession>A0ABN1YXS6</accession>
<dbReference type="NCBIfam" id="TIGR03709">
    <property type="entry name" value="PPK2_rel_1"/>
    <property type="match status" value="1"/>
</dbReference>
<feature type="region of interest" description="Disordered" evidence="1">
    <location>
        <begin position="288"/>
        <end position="338"/>
    </location>
</feature>
<keyword evidence="4" id="KW-1185">Reference proteome</keyword>
<gene>
    <name evidence="3" type="ORF">GCM10009640_22340</name>
</gene>
<dbReference type="InterPro" id="IPR022488">
    <property type="entry name" value="PPK2-related"/>
</dbReference>
<dbReference type="Proteomes" id="UP001501266">
    <property type="component" value="Unassembled WGS sequence"/>
</dbReference>